<evidence type="ECO:0000313" key="3">
    <source>
        <dbReference type="EMBL" id="PMC52810.1"/>
    </source>
</evidence>
<dbReference type="OrthoDB" id="384721at2"/>
<dbReference type="InterPro" id="IPR018476">
    <property type="entry name" value="GlyceroP-diester-Pdiesterase_M"/>
</dbReference>
<feature type="transmembrane region" description="Helical" evidence="1">
    <location>
        <begin position="62"/>
        <end position="88"/>
    </location>
</feature>
<sequence>MKISILRLFGKIWTNIYKNKSTYLAVATVLQLTLLAGIWLISNIFRLALNFAGEDNLDKNNIYHIISNPISFILLIVLILTAAFFMFIEFSTLTFTIYGQLVESTYSIRNIASNAWKKMKNLIGIQIIFFIGYFILSIPVANIGIKSILSQNFYIPKFITDELSKSNSGSLILSVVVVVATYIYIRLIFTLPLTAIGDKKILDSIKESWRLTKKGKLKFFITIGIFELIYATISLFTLSLTISFLAFIDPKGNNFIIETLFFTILSTTVFFFGALSKVTSITAIITVLIEENQISKELIINKKEDKKKSRVFLFLSTLLVLGIIVFNGFTLYSNGVNNNIKTIAHRGYVEKGVENSIEALEAAAKAGVDYVEMDVLMTKDNKFIVMHDYNLKRLAGINKKVQDMTYNELVGLPISQSGHTSKIPSFEEYVKRAKELNIKLVVELKPHGGEPNNYVDIFIEKVKELDIENNYKYMSLDLKVMEELESKAPQLETGYIIPFQFGKFSNNNVDFFAIEDFSFSNTLVEQAKSQNKSVYVWTINDPSLITKYLQSPANGIITDEPVQVRETKEKLEKNNSYFDRVLRLVGLDN</sequence>
<dbReference type="SUPFAM" id="SSF51695">
    <property type="entry name" value="PLC-like phosphodiesterases"/>
    <property type="match status" value="1"/>
</dbReference>
<dbReference type="CDD" id="cd08579">
    <property type="entry name" value="GDPD_memb_like"/>
    <property type="match status" value="1"/>
</dbReference>
<dbReference type="AlphaFoldDB" id="A0A2N6SFX0"/>
<dbReference type="Pfam" id="PF10110">
    <property type="entry name" value="GPDPase_memb"/>
    <property type="match status" value="1"/>
</dbReference>
<dbReference type="EMBL" id="PNGT01000002">
    <property type="protein sequence ID" value="PMC52810.1"/>
    <property type="molecule type" value="Genomic_DNA"/>
</dbReference>
<dbReference type="GO" id="GO:0008081">
    <property type="term" value="F:phosphoric diester hydrolase activity"/>
    <property type="evidence" value="ECO:0007669"/>
    <property type="project" value="InterPro"/>
</dbReference>
<keyword evidence="1" id="KW-1133">Transmembrane helix</keyword>
<accession>A0A2N6SFX0</accession>
<dbReference type="GO" id="GO:0006629">
    <property type="term" value="P:lipid metabolic process"/>
    <property type="evidence" value="ECO:0007669"/>
    <property type="project" value="InterPro"/>
</dbReference>
<comment type="caution">
    <text evidence="3">The sequence shown here is derived from an EMBL/GenBank/DDBJ whole genome shotgun (WGS) entry which is preliminary data.</text>
</comment>
<protein>
    <submittedName>
        <fullName evidence="3">Glycerophosphodiester phosphodiesterase</fullName>
    </submittedName>
</protein>
<dbReference type="RefSeq" id="WP_102189523.1">
    <property type="nucleotide sequence ID" value="NZ_PNGT01000002.1"/>
</dbReference>
<dbReference type="InterPro" id="IPR017946">
    <property type="entry name" value="PLC-like_Pdiesterase_TIM-brl"/>
</dbReference>
<proteinExistence type="predicted"/>
<dbReference type="PANTHER" id="PTHR46211">
    <property type="entry name" value="GLYCEROPHOSPHORYL DIESTER PHOSPHODIESTERASE"/>
    <property type="match status" value="1"/>
</dbReference>
<dbReference type="PANTHER" id="PTHR46211:SF8">
    <property type="entry name" value="PHOSPHODIESTERASE"/>
    <property type="match status" value="1"/>
</dbReference>
<keyword evidence="1" id="KW-0812">Transmembrane</keyword>
<organism evidence="3 4">
    <name type="scientific">Gemella sanguinis</name>
    <dbReference type="NCBI Taxonomy" id="84135"/>
    <lineage>
        <taxon>Bacteria</taxon>
        <taxon>Bacillati</taxon>
        <taxon>Bacillota</taxon>
        <taxon>Bacilli</taxon>
        <taxon>Bacillales</taxon>
        <taxon>Gemellaceae</taxon>
        <taxon>Gemella</taxon>
    </lineage>
</organism>
<feature type="transmembrane region" description="Helical" evidence="1">
    <location>
        <begin position="21"/>
        <end position="42"/>
    </location>
</feature>
<feature type="transmembrane region" description="Helical" evidence="1">
    <location>
        <begin position="260"/>
        <end position="289"/>
    </location>
</feature>
<dbReference type="STRING" id="84135.GCA_001052115_00509"/>
<dbReference type="Proteomes" id="UP000235670">
    <property type="component" value="Unassembled WGS sequence"/>
</dbReference>
<evidence type="ECO:0000259" key="2">
    <source>
        <dbReference type="PROSITE" id="PS51704"/>
    </source>
</evidence>
<reference evidence="3 4" key="1">
    <citation type="submission" date="2017-09" db="EMBL/GenBank/DDBJ databases">
        <title>Bacterial strain isolated from the female urinary microbiota.</title>
        <authorList>
            <person name="Thomas-White K."/>
            <person name="Kumar N."/>
            <person name="Forster S."/>
            <person name="Putonti C."/>
            <person name="Lawley T."/>
            <person name="Wolfe A.J."/>
        </authorList>
    </citation>
    <scope>NUCLEOTIDE SEQUENCE [LARGE SCALE GENOMIC DNA]</scope>
    <source>
        <strain evidence="3 4">UMB0186</strain>
    </source>
</reference>
<name>A0A2N6SFX0_9BACL</name>
<keyword evidence="1" id="KW-0472">Membrane</keyword>
<dbReference type="Gene3D" id="3.20.20.190">
    <property type="entry name" value="Phosphatidylinositol (PI) phosphodiesterase"/>
    <property type="match status" value="1"/>
</dbReference>
<gene>
    <name evidence="3" type="ORF">CJ218_02655</name>
</gene>
<feature type="transmembrane region" description="Helical" evidence="1">
    <location>
        <begin position="310"/>
        <end position="332"/>
    </location>
</feature>
<evidence type="ECO:0000256" key="1">
    <source>
        <dbReference type="SAM" id="Phobius"/>
    </source>
</evidence>
<feature type="domain" description="GP-PDE" evidence="2">
    <location>
        <begin position="340"/>
        <end position="568"/>
    </location>
</feature>
<dbReference type="InterPro" id="IPR030395">
    <property type="entry name" value="GP_PDE_dom"/>
</dbReference>
<feature type="transmembrane region" description="Helical" evidence="1">
    <location>
        <begin position="169"/>
        <end position="196"/>
    </location>
</feature>
<feature type="transmembrane region" description="Helical" evidence="1">
    <location>
        <begin position="127"/>
        <end position="149"/>
    </location>
</feature>
<feature type="transmembrane region" description="Helical" evidence="1">
    <location>
        <begin position="217"/>
        <end position="248"/>
    </location>
</feature>
<dbReference type="PROSITE" id="PS51704">
    <property type="entry name" value="GP_PDE"/>
    <property type="match status" value="1"/>
</dbReference>
<evidence type="ECO:0000313" key="4">
    <source>
        <dbReference type="Proteomes" id="UP000235670"/>
    </source>
</evidence>
<dbReference type="Pfam" id="PF03009">
    <property type="entry name" value="GDPD"/>
    <property type="match status" value="1"/>
</dbReference>